<dbReference type="Proteomes" id="UP001519667">
    <property type="component" value="Unassembled WGS sequence"/>
</dbReference>
<dbReference type="EMBL" id="JAGTIS010000002">
    <property type="protein sequence ID" value="MBT8765497.1"/>
    <property type="molecule type" value="Genomic_DNA"/>
</dbReference>
<evidence type="ECO:0000313" key="3">
    <source>
        <dbReference type="Proteomes" id="UP001519667"/>
    </source>
</evidence>
<comment type="caution">
    <text evidence="2">The sequence shown here is derived from an EMBL/GenBank/DDBJ whole genome shotgun (WGS) entry which is preliminary data.</text>
</comment>
<feature type="region of interest" description="Disordered" evidence="1">
    <location>
        <begin position="1"/>
        <end position="24"/>
    </location>
</feature>
<protein>
    <submittedName>
        <fullName evidence="2">Uncharacterized protein</fullName>
    </submittedName>
</protein>
<reference evidence="2 3" key="1">
    <citation type="submission" date="2021-04" db="EMBL/GenBank/DDBJ databases">
        <title>Pseudomonas boanensis sp. nov., a bacterium isolated from river water used for household purposes in Boane District, Mozambique.</title>
        <authorList>
            <person name="Nicklasson M."/>
            <person name="Martin-Rodriguez A.J."/>
            <person name="Thorell K."/>
            <person name="Neves L."/>
            <person name="Mussagy A."/>
            <person name="Rydberg H.A."/>
            <person name="Hernroth B."/>
            <person name="Svensson-Stadler L."/>
            <person name="Sjoling A."/>
        </authorList>
    </citation>
    <scope>NUCLEOTIDE SEQUENCE [LARGE SCALE GENOMIC DNA]</scope>
    <source>
        <strain evidence="2 3">DB1</strain>
    </source>
</reference>
<sequence length="90" mass="10092">MRKTLDSSAAGLSPPPLFPPFAERHTTHRAGVFTRQSPIRPVLLRRISIHPVNKAQQLLRTQPEVSNPEVRKITLHLLHNARPAPQPDQG</sequence>
<keyword evidence="3" id="KW-1185">Reference proteome</keyword>
<accession>A0ABS5XGN1</accession>
<gene>
    <name evidence="2" type="ORF">J7302_05040</name>
</gene>
<organism evidence="2 3">
    <name type="scientific">Metapseudomonas boanensis</name>
    <dbReference type="NCBI Taxonomy" id="2822138"/>
    <lineage>
        <taxon>Bacteria</taxon>
        <taxon>Pseudomonadati</taxon>
        <taxon>Pseudomonadota</taxon>
        <taxon>Gammaproteobacteria</taxon>
        <taxon>Pseudomonadales</taxon>
        <taxon>Pseudomonadaceae</taxon>
        <taxon>Metapseudomonas</taxon>
    </lineage>
</organism>
<proteinExistence type="predicted"/>
<evidence type="ECO:0000256" key="1">
    <source>
        <dbReference type="SAM" id="MobiDB-lite"/>
    </source>
</evidence>
<name>A0ABS5XGN1_9GAMM</name>
<evidence type="ECO:0000313" key="2">
    <source>
        <dbReference type="EMBL" id="MBT8765497.1"/>
    </source>
</evidence>